<feature type="chain" id="PRO_5039918533" description="ShKT domain-containing protein" evidence="1">
    <location>
        <begin position="19"/>
        <end position="387"/>
    </location>
</feature>
<dbReference type="SMART" id="SM00254">
    <property type="entry name" value="ShKT"/>
    <property type="match status" value="1"/>
</dbReference>
<evidence type="ECO:0000313" key="3">
    <source>
        <dbReference type="EMBL" id="KAG7349547.1"/>
    </source>
</evidence>
<keyword evidence="1" id="KW-0732">Signal</keyword>
<comment type="caution">
    <text evidence="3">The sequence shown here is derived from an EMBL/GenBank/DDBJ whole genome shotgun (WGS) entry which is preliminary data.</text>
</comment>
<reference evidence="3" key="1">
    <citation type="journal article" date="2021" name="Sci. Rep.">
        <title>Diploid genomic architecture of Nitzschia inconspicua, an elite biomass production diatom.</title>
        <authorList>
            <person name="Oliver A."/>
            <person name="Podell S."/>
            <person name="Pinowska A."/>
            <person name="Traller J.C."/>
            <person name="Smith S.R."/>
            <person name="McClure R."/>
            <person name="Beliaev A."/>
            <person name="Bohutskyi P."/>
            <person name="Hill E.A."/>
            <person name="Rabines A."/>
            <person name="Zheng H."/>
            <person name="Allen L.Z."/>
            <person name="Kuo A."/>
            <person name="Grigoriev I.V."/>
            <person name="Allen A.E."/>
            <person name="Hazlebeck D."/>
            <person name="Allen E.E."/>
        </authorList>
    </citation>
    <scope>NUCLEOTIDE SEQUENCE</scope>
    <source>
        <strain evidence="3">Hildebrandi</strain>
    </source>
</reference>
<proteinExistence type="predicted"/>
<evidence type="ECO:0000259" key="2">
    <source>
        <dbReference type="PROSITE" id="PS51670"/>
    </source>
</evidence>
<keyword evidence="4" id="KW-1185">Reference proteome</keyword>
<sequence>MRFLCLLISLFCVSYSRAALVESDRLKEYHARNYTWPLPLESYVPPTEGWKNLMEHRLRQVSEIDTRRERYEGFVQTLNAAIVAPNFTQYGWGLAKAPDDLMEALRQGIREGVEKGPSEEAVIQEIVGDHPPWFVDRPDLTKRVLEELQHFPETWVGLELQPHRAYGFRLYRNNSQLFMHIDKSQTHIVSFILHIDSSDDAEPWPIAIEDFQGNLHEVVLASGDLLFYESSKVFHGRPRKFNGSWYSSVFVHYYPKYGWAESNHDVEKHYAVPPIWHEDPKHHFEVPLEVLGTGMREPTCPNGWCQTQHSIYWDGKTTKSEHGKWIAPTHEKFDFVPKRVECKDLDEQCPLWASWETDECKKNPGFMLVHCKKSCNACTIPGGNDEL</sequence>
<evidence type="ECO:0000313" key="4">
    <source>
        <dbReference type="Proteomes" id="UP000693970"/>
    </source>
</evidence>
<feature type="signal peptide" evidence="1">
    <location>
        <begin position="1"/>
        <end position="18"/>
    </location>
</feature>
<feature type="domain" description="ShKT" evidence="2">
    <location>
        <begin position="342"/>
        <end position="378"/>
    </location>
</feature>
<dbReference type="InterPro" id="IPR003582">
    <property type="entry name" value="ShKT_dom"/>
</dbReference>
<protein>
    <recommendedName>
        <fullName evidence="2">ShKT domain-containing protein</fullName>
    </recommendedName>
</protein>
<name>A0A9K3KTL6_9STRA</name>
<accession>A0A9K3KTL6</accession>
<dbReference type="EMBL" id="JAGRRH010000019">
    <property type="protein sequence ID" value="KAG7349547.1"/>
    <property type="molecule type" value="Genomic_DNA"/>
</dbReference>
<reference evidence="3" key="2">
    <citation type="submission" date="2021-04" db="EMBL/GenBank/DDBJ databases">
        <authorList>
            <person name="Podell S."/>
        </authorList>
    </citation>
    <scope>NUCLEOTIDE SEQUENCE</scope>
    <source>
        <strain evidence="3">Hildebrandi</strain>
    </source>
</reference>
<evidence type="ECO:0000256" key="1">
    <source>
        <dbReference type="SAM" id="SignalP"/>
    </source>
</evidence>
<organism evidence="3 4">
    <name type="scientific">Nitzschia inconspicua</name>
    <dbReference type="NCBI Taxonomy" id="303405"/>
    <lineage>
        <taxon>Eukaryota</taxon>
        <taxon>Sar</taxon>
        <taxon>Stramenopiles</taxon>
        <taxon>Ochrophyta</taxon>
        <taxon>Bacillariophyta</taxon>
        <taxon>Bacillariophyceae</taxon>
        <taxon>Bacillariophycidae</taxon>
        <taxon>Bacillariales</taxon>
        <taxon>Bacillariaceae</taxon>
        <taxon>Nitzschia</taxon>
    </lineage>
</organism>
<dbReference type="OrthoDB" id="37542at2759"/>
<gene>
    <name evidence="3" type="ORF">IV203_012144</name>
</gene>
<dbReference type="PROSITE" id="PS51670">
    <property type="entry name" value="SHKT"/>
    <property type="match status" value="1"/>
</dbReference>
<dbReference type="AlphaFoldDB" id="A0A9K3KTL6"/>
<dbReference type="Proteomes" id="UP000693970">
    <property type="component" value="Unassembled WGS sequence"/>
</dbReference>